<evidence type="ECO:0000313" key="2">
    <source>
        <dbReference type="Proteomes" id="UP000772434"/>
    </source>
</evidence>
<keyword evidence="2" id="KW-1185">Reference proteome</keyword>
<dbReference type="OrthoDB" id="5569250at2759"/>
<dbReference type="AlphaFoldDB" id="A0A9P5PUD0"/>
<gene>
    <name evidence="1" type="ORF">BDP27DRAFT_1325480</name>
</gene>
<proteinExistence type="predicted"/>
<name>A0A9P5PUD0_9AGAR</name>
<dbReference type="Proteomes" id="UP000772434">
    <property type="component" value="Unassembled WGS sequence"/>
</dbReference>
<organism evidence="1 2">
    <name type="scientific">Rhodocollybia butyracea</name>
    <dbReference type="NCBI Taxonomy" id="206335"/>
    <lineage>
        <taxon>Eukaryota</taxon>
        <taxon>Fungi</taxon>
        <taxon>Dikarya</taxon>
        <taxon>Basidiomycota</taxon>
        <taxon>Agaricomycotina</taxon>
        <taxon>Agaricomycetes</taxon>
        <taxon>Agaricomycetidae</taxon>
        <taxon>Agaricales</taxon>
        <taxon>Marasmiineae</taxon>
        <taxon>Omphalotaceae</taxon>
        <taxon>Rhodocollybia</taxon>
    </lineage>
</organism>
<evidence type="ECO:0000313" key="1">
    <source>
        <dbReference type="EMBL" id="KAF9069508.1"/>
    </source>
</evidence>
<protein>
    <submittedName>
        <fullName evidence="1">Uncharacterized protein</fullName>
    </submittedName>
</protein>
<comment type="caution">
    <text evidence="1">The sequence shown here is derived from an EMBL/GenBank/DDBJ whole genome shotgun (WGS) entry which is preliminary data.</text>
</comment>
<reference evidence="1" key="1">
    <citation type="submission" date="2020-11" db="EMBL/GenBank/DDBJ databases">
        <authorList>
            <consortium name="DOE Joint Genome Institute"/>
            <person name="Ahrendt S."/>
            <person name="Riley R."/>
            <person name="Andreopoulos W."/>
            <person name="Labutti K."/>
            <person name="Pangilinan J."/>
            <person name="Ruiz-Duenas F.J."/>
            <person name="Barrasa J.M."/>
            <person name="Sanchez-Garcia M."/>
            <person name="Camarero S."/>
            <person name="Miyauchi S."/>
            <person name="Serrano A."/>
            <person name="Linde D."/>
            <person name="Babiker R."/>
            <person name="Drula E."/>
            <person name="Ayuso-Fernandez I."/>
            <person name="Pacheco R."/>
            <person name="Padilla G."/>
            <person name="Ferreira P."/>
            <person name="Barriuso J."/>
            <person name="Kellner H."/>
            <person name="Castanera R."/>
            <person name="Alfaro M."/>
            <person name="Ramirez L."/>
            <person name="Pisabarro A.G."/>
            <person name="Kuo A."/>
            <person name="Tritt A."/>
            <person name="Lipzen A."/>
            <person name="He G."/>
            <person name="Yan M."/>
            <person name="Ng V."/>
            <person name="Cullen D."/>
            <person name="Martin F."/>
            <person name="Rosso M.-N."/>
            <person name="Henrissat B."/>
            <person name="Hibbett D."/>
            <person name="Martinez A.T."/>
            <person name="Grigoriev I.V."/>
        </authorList>
    </citation>
    <scope>NUCLEOTIDE SEQUENCE</scope>
    <source>
        <strain evidence="1">AH 40177</strain>
    </source>
</reference>
<sequence>MLTENPFDHLYRYHLESFFYVLIWTTPAGLPESELRTMGYRYLSNFKKRFFVVNVVKQLEPLWEAQPLDEFNRVFCVDILECTKLVTVTDISESNWMMDRLEDVLLRPCRTIRTFSRQPTHAARLSPQTLSFPTRCTENPLDHL</sequence>
<accession>A0A9P5PUD0</accession>
<dbReference type="EMBL" id="JADNRY010000050">
    <property type="protein sequence ID" value="KAF9069508.1"/>
    <property type="molecule type" value="Genomic_DNA"/>
</dbReference>